<dbReference type="PROSITE" id="PS51501">
    <property type="entry name" value="ZF_DNL"/>
    <property type="match status" value="1"/>
</dbReference>
<dbReference type="AlphaFoldDB" id="A0A315AG13"/>
<evidence type="ECO:0000313" key="4">
    <source>
        <dbReference type="Proteomes" id="UP000250321"/>
    </source>
</evidence>
<protein>
    <recommendedName>
        <fullName evidence="2">DNL-type domain-containing protein</fullName>
    </recommendedName>
</protein>
<dbReference type="EMBL" id="PJQY01000313">
    <property type="protein sequence ID" value="PQQ13166.1"/>
    <property type="molecule type" value="Genomic_DNA"/>
</dbReference>
<dbReference type="OrthoDB" id="512667at2759"/>
<accession>A0A315AG13</accession>
<dbReference type="PANTHER" id="PTHR20922">
    <property type="entry name" value="DNL-TYPE ZINC FINGER PROTEIN"/>
    <property type="match status" value="1"/>
</dbReference>
<name>A0A315AG13_PRUYE</name>
<keyword evidence="1" id="KW-0479">Metal-binding</keyword>
<gene>
    <name evidence="3" type="ORF">Pyn_19926</name>
</gene>
<dbReference type="STRING" id="2094558.A0A315AG13"/>
<dbReference type="GO" id="GO:0030150">
    <property type="term" value="P:protein import into mitochondrial matrix"/>
    <property type="evidence" value="ECO:0007669"/>
    <property type="project" value="TreeGrafter"/>
</dbReference>
<keyword evidence="1" id="KW-0862">Zinc</keyword>
<evidence type="ECO:0000313" key="3">
    <source>
        <dbReference type="EMBL" id="PQQ13166.1"/>
    </source>
</evidence>
<dbReference type="GO" id="GO:0051087">
    <property type="term" value="F:protein-folding chaperone binding"/>
    <property type="evidence" value="ECO:0007669"/>
    <property type="project" value="TreeGrafter"/>
</dbReference>
<dbReference type="GO" id="GO:0005739">
    <property type="term" value="C:mitochondrion"/>
    <property type="evidence" value="ECO:0007669"/>
    <property type="project" value="TreeGrafter"/>
</dbReference>
<dbReference type="Pfam" id="PF05180">
    <property type="entry name" value="zf-DNL"/>
    <property type="match status" value="1"/>
</dbReference>
<sequence>MAATPTAWSLSPALPSLSSPITNSHKPIKALLHPNFFRPFSSSKTSPVIGLSRSLTQVQNPLCSRISSTAAVAPKRAYKVLAVSGLLNGNFETDGELEQNIPNTDATIDIQLPRRSLLVKFTCNLCGERTDRLVNRLAYERGLIYVQCAGCLKHHKLVDNLGLVVEYDLRKDIGVDTDTDKV</sequence>
<evidence type="ECO:0000259" key="2">
    <source>
        <dbReference type="PROSITE" id="PS51501"/>
    </source>
</evidence>
<comment type="caution">
    <text evidence="3">The sequence shown here is derived from an EMBL/GenBank/DDBJ whole genome shotgun (WGS) entry which is preliminary data.</text>
</comment>
<dbReference type="GO" id="GO:0008270">
    <property type="term" value="F:zinc ion binding"/>
    <property type="evidence" value="ECO:0007669"/>
    <property type="project" value="UniProtKB-KW"/>
</dbReference>
<dbReference type="InterPro" id="IPR024158">
    <property type="entry name" value="Mt_import_TIM15"/>
</dbReference>
<proteinExistence type="predicted"/>
<organism evidence="3 4">
    <name type="scientific">Prunus yedoensis var. nudiflora</name>
    <dbReference type="NCBI Taxonomy" id="2094558"/>
    <lineage>
        <taxon>Eukaryota</taxon>
        <taxon>Viridiplantae</taxon>
        <taxon>Streptophyta</taxon>
        <taxon>Embryophyta</taxon>
        <taxon>Tracheophyta</taxon>
        <taxon>Spermatophyta</taxon>
        <taxon>Magnoliopsida</taxon>
        <taxon>eudicotyledons</taxon>
        <taxon>Gunneridae</taxon>
        <taxon>Pentapetalae</taxon>
        <taxon>rosids</taxon>
        <taxon>fabids</taxon>
        <taxon>Rosales</taxon>
        <taxon>Rosaceae</taxon>
        <taxon>Amygdaloideae</taxon>
        <taxon>Amygdaleae</taxon>
        <taxon>Prunus</taxon>
    </lineage>
</organism>
<keyword evidence="1" id="KW-0863">Zinc-finger</keyword>
<dbReference type="GO" id="GO:0006457">
    <property type="term" value="P:protein folding"/>
    <property type="evidence" value="ECO:0007669"/>
    <property type="project" value="TreeGrafter"/>
</dbReference>
<evidence type="ECO:0000256" key="1">
    <source>
        <dbReference type="PROSITE-ProRule" id="PRU00834"/>
    </source>
</evidence>
<dbReference type="Proteomes" id="UP000250321">
    <property type="component" value="Unassembled WGS sequence"/>
</dbReference>
<dbReference type="InterPro" id="IPR007853">
    <property type="entry name" value="Znf_DNL-typ"/>
</dbReference>
<feature type="domain" description="DNL-type" evidence="2">
    <location>
        <begin position="112"/>
        <end position="182"/>
    </location>
</feature>
<dbReference type="PANTHER" id="PTHR20922:SF19">
    <property type="entry name" value="F24J5.3"/>
    <property type="match status" value="1"/>
</dbReference>
<keyword evidence="4" id="KW-1185">Reference proteome</keyword>
<dbReference type="GO" id="GO:0050821">
    <property type="term" value="P:protein stabilization"/>
    <property type="evidence" value="ECO:0007669"/>
    <property type="project" value="TreeGrafter"/>
</dbReference>
<reference evidence="3 4" key="1">
    <citation type="submission" date="2018-02" db="EMBL/GenBank/DDBJ databases">
        <title>Draft genome of wild Prunus yedoensis var. nudiflora.</title>
        <authorList>
            <person name="Baek S."/>
            <person name="Kim J.-H."/>
            <person name="Choi K."/>
            <person name="Kim G.-B."/>
            <person name="Cho A."/>
            <person name="Jang H."/>
            <person name="Shin C.-H."/>
            <person name="Yu H.-J."/>
            <person name="Mun J.-H."/>
        </authorList>
    </citation>
    <scope>NUCLEOTIDE SEQUENCE [LARGE SCALE GENOMIC DNA]</scope>
    <source>
        <strain evidence="4">cv. Jeju island</strain>
        <tissue evidence="3">Leaf</tissue>
    </source>
</reference>